<dbReference type="AlphaFoldDB" id="A0A8K0S0L8"/>
<evidence type="ECO:0000313" key="2">
    <source>
        <dbReference type="EMBL" id="KAH7252321.1"/>
    </source>
</evidence>
<name>A0A8K0S0L8_9HYPO</name>
<evidence type="ECO:0000313" key="3">
    <source>
        <dbReference type="Proteomes" id="UP000813427"/>
    </source>
</evidence>
<accession>A0A8K0S0L8</accession>
<reference evidence="2" key="1">
    <citation type="journal article" date="2021" name="Nat. Commun.">
        <title>Genetic determinants of endophytism in the Arabidopsis root mycobiome.</title>
        <authorList>
            <person name="Mesny F."/>
            <person name="Miyauchi S."/>
            <person name="Thiergart T."/>
            <person name="Pickel B."/>
            <person name="Atanasova L."/>
            <person name="Karlsson M."/>
            <person name="Huettel B."/>
            <person name="Barry K.W."/>
            <person name="Haridas S."/>
            <person name="Chen C."/>
            <person name="Bauer D."/>
            <person name="Andreopoulos W."/>
            <person name="Pangilinan J."/>
            <person name="LaButti K."/>
            <person name="Riley R."/>
            <person name="Lipzen A."/>
            <person name="Clum A."/>
            <person name="Drula E."/>
            <person name="Henrissat B."/>
            <person name="Kohler A."/>
            <person name="Grigoriev I.V."/>
            <person name="Martin F.M."/>
            <person name="Hacquard S."/>
        </authorList>
    </citation>
    <scope>NUCLEOTIDE SEQUENCE</scope>
    <source>
        <strain evidence="2">MPI-SDFR-AT-0068</strain>
    </source>
</reference>
<keyword evidence="3" id="KW-1185">Reference proteome</keyword>
<evidence type="ECO:0000256" key="1">
    <source>
        <dbReference type="SAM" id="MobiDB-lite"/>
    </source>
</evidence>
<organism evidence="2 3">
    <name type="scientific">Fusarium tricinctum</name>
    <dbReference type="NCBI Taxonomy" id="61284"/>
    <lineage>
        <taxon>Eukaryota</taxon>
        <taxon>Fungi</taxon>
        <taxon>Dikarya</taxon>
        <taxon>Ascomycota</taxon>
        <taxon>Pezizomycotina</taxon>
        <taxon>Sordariomycetes</taxon>
        <taxon>Hypocreomycetidae</taxon>
        <taxon>Hypocreales</taxon>
        <taxon>Nectriaceae</taxon>
        <taxon>Fusarium</taxon>
        <taxon>Fusarium tricinctum species complex</taxon>
    </lineage>
</organism>
<dbReference type="Proteomes" id="UP000813427">
    <property type="component" value="Unassembled WGS sequence"/>
</dbReference>
<dbReference type="EMBL" id="JAGPXF010000003">
    <property type="protein sequence ID" value="KAH7252321.1"/>
    <property type="molecule type" value="Genomic_DNA"/>
</dbReference>
<feature type="compositionally biased region" description="Acidic residues" evidence="1">
    <location>
        <begin position="206"/>
        <end position="229"/>
    </location>
</feature>
<sequence length="229" mass="25931">MYFVLNVLFNHPRDLDKNKDVDIILKLAKEAWFCDQPSSAYHFINKSTLSAFIEALQNGALSDLNTAPSMWRPLICQSCCTISEYPPSSKEKLIEIIQMTHKVVHLSSYDTDDRTKISDCRIPGAYAAIAYRNTISLLEELLNVLETWFQYDHDRYCSPVEGKEIKNLEALIQSFPAPWTKDIGEVITGLKDVKKGFVYGGKDQGGEDGEDDEDGVMQDDEEEDLYGSD</sequence>
<proteinExistence type="predicted"/>
<comment type="caution">
    <text evidence="2">The sequence shown here is derived from an EMBL/GenBank/DDBJ whole genome shotgun (WGS) entry which is preliminary data.</text>
</comment>
<gene>
    <name evidence="2" type="ORF">BKA59DRAFT_510419</name>
</gene>
<protein>
    <submittedName>
        <fullName evidence="2">Uncharacterized protein</fullName>
    </submittedName>
</protein>
<feature type="region of interest" description="Disordered" evidence="1">
    <location>
        <begin position="199"/>
        <end position="229"/>
    </location>
</feature>
<dbReference type="OrthoDB" id="10461910at2759"/>